<organism evidence="1 2">
    <name type="scientific">Roseateles oligotrophus</name>
    <dbReference type="NCBI Taxonomy" id="1769250"/>
    <lineage>
        <taxon>Bacteria</taxon>
        <taxon>Pseudomonadati</taxon>
        <taxon>Pseudomonadota</taxon>
        <taxon>Betaproteobacteria</taxon>
        <taxon>Burkholderiales</taxon>
        <taxon>Sphaerotilaceae</taxon>
        <taxon>Roseateles</taxon>
    </lineage>
</organism>
<sequence>MKINKTIAISATALLLAIAGAAFFYMSKPSRPATIGEHCRAYALAIEAVAEARDNLGQPSWDDLVKQHPVLEKDGKNDRAVTYALAISLGAFNKNASPRQLKMNAFEQCPTTFLCLHRGVDCGK</sequence>
<evidence type="ECO:0000313" key="1">
    <source>
        <dbReference type="EMBL" id="MCV2370227.1"/>
    </source>
</evidence>
<dbReference type="Proteomes" id="UP001209701">
    <property type="component" value="Unassembled WGS sequence"/>
</dbReference>
<dbReference type="EMBL" id="JAJIRN010000008">
    <property type="protein sequence ID" value="MCV2370227.1"/>
    <property type="molecule type" value="Genomic_DNA"/>
</dbReference>
<comment type="caution">
    <text evidence="1">The sequence shown here is derived from an EMBL/GenBank/DDBJ whole genome shotgun (WGS) entry which is preliminary data.</text>
</comment>
<protein>
    <submittedName>
        <fullName evidence="1">Uncharacterized protein</fullName>
    </submittedName>
</protein>
<proteinExistence type="predicted"/>
<dbReference type="RefSeq" id="WP_263572804.1">
    <property type="nucleotide sequence ID" value="NZ_JAJIRN010000008.1"/>
</dbReference>
<keyword evidence="2" id="KW-1185">Reference proteome</keyword>
<name>A0ABT2YJQ0_9BURK</name>
<reference evidence="1 2" key="1">
    <citation type="submission" date="2021-11" db="EMBL/GenBank/DDBJ databases">
        <authorList>
            <person name="Liang Q."/>
            <person name="Mou H."/>
            <person name="Liu Z."/>
        </authorList>
    </citation>
    <scope>NUCLEOTIDE SEQUENCE [LARGE SCALE GENOMIC DNA]</scope>
    <source>
        <strain evidence="1 2">CHU3</strain>
    </source>
</reference>
<accession>A0ABT2YJQ0</accession>
<gene>
    <name evidence="1" type="ORF">LNV07_19280</name>
</gene>
<evidence type="ECO:0000313" key="2">
    <source>
        <dbReference type="Proteomes" id="UP001209701"/>
    </source>
</evidence>